<accession>M7Y9B8</accession>
<dbReference type="PANTHER" id="PTHR36766:SF64">
    <property type="entry name" value="OS12G0206100 PROTEIN"/>
    <property type="match status" value="1"/>
</dbReference>
<evidence type="ECO:0000259" key="4">
    <source>
        <dbReference type="Pfam" id="PF25019"/>
    </source>
</evidence>
<dbReference type="PRINTS" id="PR00364">
    <property type="entry name" value="DISEASERSIST"/>
</dbReference>
<evidence type="ECO:0000259" key="3">
    <source>
        <dbReference type="Pfam" id="PF00931"/>
    </source>
</evidence>
<dbReference type="Pfam" id="PF00931">
    <property type="entry name" value="NB-ARC"/>
    <property type="match status" value="1"/>
</dbReference>
<proteinExistence type="predicted"/>
<dbReference type="GO" id="GO:0043531">
    <property type="term" value="F:ADP binding"/>
    <property type="evidence" value="ECO:0007669"/>
    <property type="project" value="InterPro"/>
</dbReference>
<dbReference type="Pfam" id="PF25019">
    <property type="entry name" value="LRR_R13L1-DRL21"/>
    <property type="match status" value="1"/>
</dbReference>
<feature type="domain" description="NB-ARC" evidence="3">
    <location>
        <begin position="228"/>
        <end position="387"/>
    </location>
</feature>
<reference evidence="5" key="1">
    <citation type="journal article" date="2013" name="Nature">
        <title>Draft genome of the wheat A-genome progenitor Triticum urartu.</title>
        <authorList>
            <person name="Ling H.Q."/>
            <person name="Zhao S."/>
            <person name="Liu D."/>
            <person name="Wang J."/>
            <person name="Sun H."/>
            <person name="Zhang C."/>
            <person name="Fan H."/>
            <person name="Li D."/>
            <person name="Dong L."/>
            <person name="Tao Y."/>
            <person name="Gao C."/>
            <person name="Wu H."/>
            <person name="Li Y."/>
            <person name="Cui Y."/>
            <person name="Guo X."/>
            <person name="Zheng S."/>
            <person name="Wang B."/>
            <person name="Yu K."/>
            <person name="Liang Q."/>
            <person name="Yang W."/>
            <person name="Lou X."/>
            <person name="Chen J."/>
            <person name="Feng M."/>
            <person name="Jian J."/>
            <person name="Zhang X."/>
            <person name="Luo G."/>
            <person name="Jiang Y."/>
            <person name="Liu J."/>
            <person name="Wang Z."/>
            <person name="Sha Y."/>
            <person name="Zhang B."/>
            <person name="Wu H."/>
            <person name="Tang D."/>
            <person name="Shen Q."/>
            <person name="Xue P."/>
            <person name="Zou S."/>
            <person name="Wang X."/>
            <person name="Liu X."/>
            <person name="Wang F."/>
            <person name="Yang Y."/>
            <person name="An X."/>
            <person name="Dong Z."/>
            <person name="Zhang K."/>
            <person name="Zhang X."/>
            <person name="Luo M.C."/>
            <person name="Dvorak J."/>
            <person name="Tong Y."/>
            <person name="Wang J."/>
            <person name="Yang H."/>
            <person name="Li Z."/>
            <person name="Wang D."/>
            <person name="Zhang A."/>
            <person name="Wang J."/>
        </authorList>
    </citation>
    <scope>NUCLEOTIDE SEQUENCE</scope>
</reference>
<evidence type="ECO:0000256" key="2">
    <source>
        <dbReference type="SAM" id="MobiDB-lite"/>
    </source>
</evidence>
<dbReference type="EMBL" id="KD271753">
    <property type="protein sequence ID" value="EMS46633.1"/>
    <property type="molecule type" value="Genomic_DNA"/>
</dbReference>
<dbReference type="InterPro" id="IPR032675">
    <property type="entry name" value="LRR_dom_sf"/>
</dbReference>
<dbReference type="Gene3D" id="3.80.10.10">
    <property type="entry name" value="Ribonuclease Inhibitor"/>
    <property type="match status" value="1"/>
</dbReference>
<evidence type="ECO:0000313" key="5">
    <source>
        <dbReference type="EMBL" id="EMS46633.1"/>
    </source>
</evidence>
<feature type="domain" description="R13L1/DRL21-like LRR repeat region" evidence="4">
    <location>
        <begin position="408"/>
        <end position="509"/>
    </location>
</feature>
<dbReference type="eggNOG" id="KOG4658">
    <property type="taxonomic scope" value="Eukaryota"/>
</dbReference>
<dbReference type="InterPro" id="IPR027417">
    <property type="entry name" value="P-loop_NTPase"/>
</dbReference>
<name>M7Y9B8_TRIUA</name>
<organism evidence="5">
    <name type="scientific">Triticum urartu</name>
    <name type="common">Red wild einkorn</name>
    <name type="synonym">Crithodium urartu</name>
    <dbReference type="NCBI Taxonomy" id="4572"/>
    <lineage>
        <taxon>Eukaryota</taxon>
        <taxon>Viridiplantae</taxon>
        <taxon>Streptophyta</taxon>
        <taxon>Embryophyta</taxon>
        <taxon>Tracheophyta</taxon>
        <taxon>Spermatophyta</taxon>
        <taxon>Magnoliopsida</taxon>
        <taxon>Liliopsida</taxon>
        <taxon>Poales</taxon>
        <taxon>Poaceae</taxon>
        <taxon>BOP clade</taxon>
        <taxon>Pooideae</taxon>
        <taxon>Triticodae</taxon>
        <taxon>Triticeae</taxon>
        <taxon>Triticinae</taxon>
        <taxon>Triticum</taxon>
    </lineage>
</organism>
<feature type="region of interest" description="Disordered" evidence="2">
    <location>
        <begin position="611"/>
        <end position="635"/>
    </location>
</feature>
<dbReference type="AlphaFoldDB" id="M7Y9B8"/>
<keyword evidence="1" id="KW-0433">Leucine-rich repeat</keyword>
<dbReference type="Gene3D" id="3.40.50.300">
    <property type="entry name" value="P-loop containing nucleotide triphosphate hydrolases"/>
    <property type="match status" value="1"/>
</dbReference>
<dbReference type="InterPro" id="IPR056789">
    <property type="entry name" value="LRR_R13L1-DRL21"/>
</dbReference>
<protein>
    <submittedName>
        <fullName evidence="5">Putative disease resistance RPP13-like protein 1</fullName>
    </submittedName>
</protein>
<gene>
    <name evidence="5" type="ORF">TRIUR3_11748</name>
</gene>
<dbReference type="STRING" id="4572.M7Y9B8"/>
<dbReference type="SUPFAM" id="SSF52540">
    <property type="entry name" value="P-loop containing nucleoside triphosphate hydrolases"/>
    <property type="match status" value="1"/>
</dbReference>
<dbReference type="InterPro" id="IPR002182">
    <property type="entry name" value="NB-ARC"/>
</dbReference>
<dbReference type="SUPFAM" id="SSF52047">
    <property type="entry name" value="RNI-like"/>
    <property type="match status" value="1"/>
</dbReference>
<sequence>MADPVSAAAAVGWAMKAAGWVASPIISEFYKRASSLLNFDASQKLKELEPKILLLLRVMEIVEESPYRPHLEQLFNDLKSAFYQAEDILDDVEYYRLEKQIQDDYLRSQVAPPRRSKNHVKKLLTSAMKKCNFLKDQDSGMSKIELKQSLEKIGKVINDACGFFEQMNLPNKSNTNLSKPASSRGAVTTARPPPLVIRRDKDCDNIVAMLHDKEEDAQPDTNKAQCYSVIGIHGIGGSGKSTLSQLVCAREEKDGHFNLVMWVHVSQDFSVDTIFRQMSEAASRTPCPQFNNLDTLQTNLEKKLHGKRFLLVLDDVWYNNRDVRQYEKLQQILSPLNAGEAGSKILVTSQTKDALIALGAAEQRCIPMSLLDEDVFLKLFKHYAFHNVAATYEAKHRLLEKFLKPRKRGKLSIVGLENVETQQEALEAKLGDKEGLTTLQLSWGHDHDVRGELKKQEAQTEVLEGLCPPKHLESLTIYSYHGLRYPSWMMGEHGGGPKYVKELSLFHCSTELGGFWPHLRSFYMYRCSSSTMPDHMEHLTSLRRLDLDWCPNIRSLPTLPRSLEYLSLTFCHEMLMSACRRAGDPNWEKFQHVPYVCVSDLEDDIVETRARVDGGGSSSSSALKTPSSVEAVCDP</sequence>
<dbReference type="PANTHER" id="PTHR36766">
    <property type="entry name" value="PLANT BROAD-SPECTRUM MILDEW RESISTANCE PROTEIN RPW8"/>
    <property type="match status" value="1"/>
</dbReference>
<evidence type="ECO:0000256" key="1">
    <source>
        <dbReference type="ARBA" id="ARBA00022614"/>
    </source>
</evidence>